<keyword evidence="6" id="KW-1185">Reference proteome</keyword>
<protein>
    <recommendedName>
        <fullName evidence="7">NHL repeat-containing protein</fullName>
    </recommendedName>
</protein>
<dbReference type="PANTHER" id="PTHR10680:SF28">
    <property type="entry name" value="SMP-30_GLUCONOLACTONASE_LRE-LIKE REGION DOMAIN-CONTAINING PROTEIN"/>
    <property type="match status" value="1"/>
</dbReference>
<evidence type="ECO:0000256" key="1">
    <source>
        <dbReference type="ARBA" id="ARBA00022729"/>
    </source>
</evidence>
<dbReference type="Gene3D" id="2.120.10.30">
    <property type="entry name" value="TolB, C-terminal domain"/>
    <property type="match status" value="2"/>
</dbReference>
<reference evidence="5" key="1">
    <citation type="submission" date="2021-02" db="EMBL/GenBank/DDBJ databases">
        <authorList>
            <person name="Nowell W R."/>
        </authorList>
    </citation>
    <scope>NUCLEOTIDE SEQUENCE</scope>
</reference>
<evidence type="ECO:0000313" key="6">
    <source>
        <dbReference type="Proteomes" id="UP000663870"/>
    </source>
</evidence>
<dbReference type="AlphaFoldDB" id="A0A816CWP6"/>
<feature type="non-terminal residue" evidence="5">
    <location>
        <position position="1"/>
    </location>
</feature>
<dbReference type="PROSITE" id="PS51125">
    <property type="entry name" value="NHL"/>
    <property type="match status" value="1"/>
</dbReference>
<evidence type="ECO:0000256" key="4">
    <source>
        <dbReference type="PROSITE-ProRule" id="PRU00504"/>
    </source>
</evidence>
<keyword evidence="1" id="KW-0732">Signal</keyword>
<feature type="repeat" description="NHL" evidence="4">
    <location>
        <begin position="164"/>
        <end position="203"/>
    </location>
</feature>
<evidence type="ECO:0000256" key="2">
    <source>
        <dbReference type="ARBA" id="ARBA00022737"/>
    </source>
</evidence>
<name>A0A816CWP6_9BILA</name>
<keyword evidence="2" id="KW-0677">Repeat</keyword>
<dbReference type="EMBL" id="CAJNOL010007583">
    <property type="protein sequence ID" value="CAF1629592.1"/>
    <property type="molecule type" value="Genomic_DNA"/>
</dbReference>
<dbReference type="GO" id="GO:0005576">
    <property type="term" value="C:extracellular region"/>
    <property type="evidence" value="ECO:0007669"/>
    <property type="project" value="TreeGrafter"/>
</dbReference>
<comment type="caution">
    <text evidence="5">The sequence shown here is derived from an EMBL/GenBank/DDBJ whole genome shotgun (WGS) entry which is preliminary data.</text>
</comment>
<dbReference type="Proteomes" id="UP000663870">
    <property type="component" value="Unassembled WGS sequence"/>
</dbReference>
<gene>
    <name evidence="5" type="ORF">JXQ802_LOCUS51621</name>
</gene>
<keyword evidence="3" id="KW-0325">Glycoprotein</keyword>
<dbReference type="InterPro" id="IPR001258">
    <property type="entry name" value="NHL_repeat"/>
</dbReference>
<organism evidence="5 6">
    <name type="scientific">Rotaria sordida</name>
    <dbReference type="NCBI Taxonomy" id="392033"/>
    <lineage>
        <taxon>Eukaryota</taxon>
        <taxon>Metazoa</taxon>
        <taxon>Spiralia</taxon>
        <taxon>Gnathifera</taxon>
        <taxon>Rotifera</taxon>
        <taxon>Eurotatoria</taxon>
        <taxon>Bdelloidea</taxon>
        <taxon>Philodinida</taxon>
        <taxon>Philodinidae</taxon>
        <taxon>Rotaria</taxon>
    </lineage>
</organism>
<dbReference type="SUPFAM" id="SSF101898">
    <property type="entry name" value="NHL repeat"/>
    <property type="match status" value="1"/>
</dbReference>
<evidence type="ECO:0000313" key="5">
    <source>
        <dbReference type="EMBL" id="CAF1629592.1"/>
    </source>
</evidence>
<evidence type="ECO:0008006" key="7">
    <source>
        <dbReference type="Google" id="ProtNLM"/>
    </source>
</evidence>
<proteinExistence type="predicted"/>
<dbReference type="PANTHER" id="PTHR10680">
    <property type="entry name" value="PEPTIDYL-GLYCINE ALPHA-AMIDATING MONOOXYGENASE"/>
    <property type="match status" value="1"/>
</dbReference>
<sequence>IPNIPVNTQWTQNGVTVAGGNGPGYATNQLNWPWGIFVDDDQTMIIADCNNARIIQWKMGDKNGQVVTDGNSPEGGLNQSGCKPDVLIDKETNSLIICDLTNRRVVRWSRLSDTTQGEIVLDNIDCWALAMDDQKYLYISDMVKHEVRRYQMGDKNGTLVAGGRGRGKDFNQLSGPIQIFVDRKQAVYVSDNSNHRVIKWNKGATEGIVVAGDQGQGQAVTQLASPRGLFVDMLDTVYVVDMGNHRVMRWPKGAKHGTIIVGGNGPGEEANQLDNPVGLSFDQRGNLYIVDTMNARVQRYSIEWTVYDG</sequence>
<evidence type="ECO:0000256" key="3">
    <source>
        <dbReference type="ARBA" id="ARBA00023180"/>
    </source>
</evidence>
<dbReference type="CDD" id="cd05819">
    <property type="entry name" value="NHL"/>
    <property type="match status" value="1"/>
</dbReference>
<accession>A0A816CWP6</accession>
<dbReference type="InterPro" id="IPR011042">
    <property type="entry name" value="6-blade_b-propeller_TolB-like"/>
</dbReference>